<feature type="compositionally biased region" description="Low complexity" evidence="5">
    <location>
        <begin position="196"/>
        <end position="207"/>
    </location>
</feature>
<comment type="similarity">
    <text evidence="2">Belongs to the Mediator complex subunit 15 family.</text>
</comment>
<feature type="domain" description="Mediator complex subunit 15 KIX" evidence="6">
    <location>
        <begin position="19"/>
        <end position="92"/>
    </location>
</feature>
<dbReference type="InterPro" id="IPR033789">
    <property type="entry name" value="Gal11_coact"/>
</dbReference>
<evidence type="ECO:0000313" key="9">
    <source>
        <dbReference type="Proteomes" id="UP000663699"/>
    </source>
</evidence>
<comment type="subcellular location">
    <subcellularLocation>
        <location evidence="1">Nucleus</location>
    </subcellularLocation>
</comment>
<dbReference type="GO" id="GO:0003712">
    <property type="term" value="F:transcription coregulator activity"/>
    <property type="evidence" value="ECO:0007669"/>
    <property type="project" value="InterPro"/>
</dbReference>
<dbReference type="InterPro" id="IPR036546">
    <property type="entry name" value="MED15_KIX"/>
</dbReference>
<accession>A0A899FXW6</accession>
<gene>
    <name evidence="8" type="ORF">MERGE_002764</name>
</gene>
<evidence type="ECO:0000259" key="7">
    <source>
        <dbReference type="Pfam" id="PF18535"/>
    </source>
</evidence>
<name>A0A899FXW6_9ASCO</name>
<dbReference type="AlphaFoldDB" id="A0A899FXW6"/>
<feature type="domain" description="Gal11 coactivator" evidence="7">
    <location>
        <begin position="376"/>
        <end position="432"/>
    </location>
</feature>
<dbReference type="EMBL" id="CP054537">
    <property type="protein sequence ID" value="QSL65453.1"/>
    <property type="molecule type" value="Genomic_DNA"/>
</dbReference>
<dbReference type="OrthoDB" id="1938591at2759"/>
<evidence type="ECO:0000256" key="5">
    <source>
        <dbReference type="SAM" id="MobiDB-lite"/>
    </source>
</evidence>
<dbReference type="InterPro" id="IPR036529">
    <property type="entry name" value="KIX_dom_sf"/>
</dbReference>
<dbReference type="Pfam" id="PF16987">
    <property type="entry name" value="KIX_2"/>
    <property type="match status" value="1"/>
</dbReference>
<evidence type="ECO:0000256" key="4">
    <source>
        <dbReference type="ARBA" id="ARBA00023242"/>
    </source>
</evidence>
<feature type="region of interest" description="Disordered" evidence="5">
    <location>
        <begin position="196"/>
        <end position="222"/>
    </location>
</feature>
<evidence type="ECO:0000256" key="2">
    <source>
        <dbReference type="ARBA" id="ARBA00009807"/>
    </source>
</evidence>
<dbReference type="GO" id="GO:0016592">
    <property type="term" value="C:mediator complex"/>
    <property type="evidence" value="ECO:0007669"/>
    <property type="project" value="InterPro"/>
</dbReference>
<dbReference type="Proteomes" id="UP000663699">
    <property type="component" value="Chromosome 6"/>
</dbReference>
<evidence type="ECO:0000256" key="3">
    <source>
        <dbReference type="ARBA" id="ARBA00019613"/>
    </source>
</evidence>
<dbReference type="Pfam" id="PF18535">
    <property type="entry name" value="Gal11_ABD1"/>
    <property type="match status" value="1"/>
</dbReference>
<evidence type="ECO:0000259" key="6">
    <source>
        <dbReference type="Pfam" id="PF16987"/>
    </source>
</evidence>
<sequence>MNQVPIIGSHDGTNVLPDRNWRSTLTPSEKYSIIFHLVSALRAASSNVSQEHLLAIVNAFEKNAYEKANSKTEYINICNNKLMYIKGSTAAKHHLTQGQNQMPSMPFFPPIPFQQPVSGQMKNFEMSGASNLLSPPFTHSPRMSRQAMNPHSQFQQVPPPLMNQQMTLQQKQMLMRQASVNQHLSNQNLMQGLNHSVNQQSRVSNSSPDSLKRSPYSVPQQKAPQIQQMLTQLQTQNNQQQIPKYMSHQACVSQGLDERHQALNQQKIHISPQTDIYQQYVDSPLLNSSDVNLQKLLAMNQAIQSQNKQLNQPLSQAKQLHPNQALQNFLSQTQTPVQQVLNQQAQKMPGQAIGSSMPSQELKKKMDSHLNPCNYLIPQRILSQFPELPTNVFTWNQVAELIRNQRLSPEQVARIHELFYQHALYLQLHYQQIQHMSNHSVNQFRPQSQLQPTSPHHSVNLNPHIQQQMRKIPVQQMQQISKGGVSSDFLQPGWSSETSNFPTQYSHSFSPDVNVSLNNQTSQQLQPQSIDQLLTMVQSDNISGLKKKARVSMKVKKKDDFRPISNHSPLLQTSNMISTLFFNFVDSSKNRPDISIVQKILMCGGKEANIQMNIRLREIQDKVERNSAIVKSIPLDDLTQIQKQQVCHLIGEMSQMYHRIDMLLPLFMILTWNESAIMQLLQMKIIYRNQLDALSKGIYLCYPSQLIKIKNMISEYFKFVKISVQAIQKQLENGKSLPDKIPINISEIDPNISNFQPSLSDFSSSEASNEASLLKPLETDIRTNAEVDNSEVISINDDKFGVINNSDGIDVQIRENNKSNSFDKADSQTFELSKDSFGSEENNKIMEDPLDYTVLNVTNALETDDVNTIFLMDKSSLFNEEKSVDGLSNKFGSEIISSLVTKIPQSFTNTPSNHFSGKAQNDSDNISTIENDKLSSDLTMNFFENEKVSSPETVFSLVSSDVLGTEKIFNDSDFEQYFDSTFSDKLYENNTSNFDKLQEKDVESLLFIDETSVENGHSEELERDFGVSDIGSFKIKDFYASNNENIWNEELKTEDLSNIGLGIIANVY</sequence>
<protein>
    <recommendedName>
        <fullName evidence="3">Mediator of RNA polymerase II transcription subunit 15</fullName>
    </recommendedName>
</protein>
<organism evidence="8 9">
    <name type="scientific">Pneumocystis wakefieldiae</name>
    <dbReference type="NCBI Taxonomy" id="38082"/>
    <lineage>
        <taxon>Eukaryota</taxon>
        <taxon>Fungi</taxon>
        <taxon>Dikarya</taxon>
        <taxon>Ascomycota</taxon>
        <taxon>Taphrinomycotina</taxon>
        <taxon>Pneumocystomycetes</taxon>
        <taxon>Pneumocystaceae</taxon>
        <taxon>Pneumocystis</taxon>
    </lineage>
</organism>
<keyword evidence="9" id="KW-1185">Reference proteome</keyword>
<evidence type="ECO:0000313" key="8">
    <source>
        <dbReference type="EMBL" id="QSL65453.1"/>
    </source>
</evidence>
<dbReference type="InterPro" id="IPR008626">
    <property type="entry name" value="Mediator_Med15_fun"/>
</dbReference>
<dbReference type="Gene3D" id="1.10.246.20">
    <property type="entry name" value="Coactivator CBP, KIX domain"/>
    <property type="match status" value="1"/>
</dbReference>
<dbReference type="Pfam" id="PF05397">
    <property type="entry name" value="Med15_fungi"/>
    <property type="match status" value="1"/>
</dbReference>
<dbReference type="Gene3D" id="1.10.287.2920">
    <property type="match status" value="1"/>
</dbReference>
<dbReference type="GO" id="GO:0006357">
    <property type="term" value="P:regulation of transcription by RNA polymerase II"/>
    <property type="evidence" value="ECO:0007669"/>
    <property type="project" value="InterPro"/>
</dbReference>
<proteinExistence type="inferred from homology"/>
<evidence type="ECO:0000256" key="1">
    <source>
        <dbReference type="ARBA" id="ARBA00004123"/>
    </source>
</evidence>
<reference evidence="8" key="1">
    <citation type="submission" date="2020-06" db="EMBL/GenBank/DDBJ databases">
        <title>Genomes of multiple members of Pneumocystis genus reveal paths to human pathogen Pneumocystis jirovecii.</title>
        <authorList>
            <person name="Cisse O.H."/>
            <person name="Ma L."/>
            <person name="Dekker J."/>
            <person name="Khil P."/>
            <person name="Jo J."/>
            <person name="Brenchley J."/>
            <person name="Blair R."/>
            <person name="Pahar B."/>
            <person name="Chabe M."/>
            <person name="Van Rompay K.A."/>
            <person name="Keesler R."/>
            <person name="Sukura A."/>
            <person name="Hirsch V."/>
            <person name="Kutty G."/>
            <person name="Liu Y."/>
            <person name="Peng L."/>
            <person name="Chen J."/>
            <person name="Song J."/>
            <person name="Weissenbacher-Lang C."/>
            <person name="Xu J."/>
            <person name="Upham N.S."/>
            <person name="Stajich J.E."/>
            <person name="Cuomo C.A."/>
            <person name="Cushion M.T."/>
            <person name="Kovacs J.A."/>
        </authorList>
    </citation>
    <scope>NUCLEOTIDE SEQUENCE</scope>
    <source>
        <strain evidence="8">2A</strain>
    </source>
</reference>
<keyword evidence="4" id="KW-0539">Nucleus</keyword>